<dbReference type="PROSITE" id="PS51257">
    <property type="entry name" value="PROKAR_LIPOPROTEIN"/>
    <property type="match status" value="1"/>
</dbReference>
<reference evidence="1 2" key="1">
    <citation type="submission" date="2016-10" db="EMBL/GenBank/DDBJ databases">
        <authorList>
            <person name="de Groot N.N."/>
        </authorList>
    </citation>
    <scope>NUCLEOTIDE SEQUENCE [LARGE SCALE GENOMIC DNA]</scope>
    <source>
        <strain evidence="1 2">CGMCC 1.7005</strain>
    </source>
</reference>
<proteinExistence type="predicted"/>
<evidence type="ECO:0000313" key="1">
    <source>
        <dbReference type="EMBL" id="SFT48988.1"/>
    </source>
</evidence>
<dbReference type="AlphaFoldDB" id="A0A1I6YEY6"/>
<dbReference type="EMBL" id="FPAS01000001">
    <property type="protein sequence ID" value="SFT48988.1"/>
    <property type="molecule type" value="Genomic_DNA"/>
</dbReference>
<sequence length="146" mass="17115">MPIPIERHNISIFKMKKLLLATLIFVFSACGLSTQEELILSKAVGDYVDAINQNQVLIKLGLTHPRVVKYYTDQGKDTVQKYFDLENYSINNYVKSKMWTSDNTLCIGYSYTYNEQNHVFYAIQSKTQQNWLFIDERDAFMFPELF</sequence>
<protein>
    <recommendedName>
        <fullName evidence="3">Lipoprotein</fullName>
    </recommendedName>
</protein>
<name>A0A1I6YEY6_9FLAO</name>
<keyword evidence="2" id="KW-1185">Reference proteome</keyword>
<gene>
    <name evidence="1" type="ORF">SAMN05216474_0852</name>
</gene>
<organism evidence="1 2">
    <name type="scientific">Lishizhenia tianjinensis</name>
    <dbReference type="NCBI Taxonomy" id="477690"/>
    <lineage>
        <taxon>Bacteria</taxon>
        <taxon>Pseudomonadati</taxon>
        <taxon>Bacteroidota</taxon>
        <taxon>Flavobacteriia</taxon>
        <taxon>Flavobacteriales</taxon>
        <taxon>Crocinitomicaceae</taxon>
        <taxon>Lishizhenia</taxon>
    </lineage>
</organism>
<dbReference type="Proteomes" id="UP000236454">
    <property type="component" value="Unassembled WGS sequence"/>
</dbReference>
<accession>A0A1I6YEY6</accession>
<evidence type="ECO:0008006" key="3">
    <source>
        <dbReference type="Google" id="ProtNLM"/>
    </source>
</evidence>
<dbReference type="STRING" id="477690.SAMN05216474_0852"/>
<evidence type="ECO:0000313" key="2">
    <source>
        <dbReference type="Proteomes" id="UP000236454"/>
    </source>
</evidence>